<accession>X1KTJ3</accession>
<proteinExistence type="predicted"/>
<sequence length="34" mass="3442">ATPPIYRADFGGVARSNAVAAECDGKIYLGTGLS</sequence>
<protein>
    <submittedName>
        <fullName evidence="1">Uncharacterized protein</fullName>
    </submittedName>
</protein>
<reference evidence="1" key="1">
    <citation type="journal article" date="2014" name="Front. Microbiol.">
        <title>High frequency of phylogenetically diverse reductive dehalogenase-homologous genes in deep subseafloor sedimentary metagenomes.</title>
        <authorList>
            <person name="Kawai M."/>
            <person name="Futagami T."/>
            <person name="Toyoda A."/>
            <person name="Takaki Y."/>
            <person name="Nishi S."/>
            <person name="Hori S."/>
            <person name="Arai W."/>
            <person name="Tsubouchi T."/>
            <person name="Morono Y."/>
            <person name="Uchiyama I."/>
            <person name="Ito T."/>
            <person name="Fujiyama A."/>
            <person name="Inagaki F."/>
            <person name="Takami H."/>
        </authorList>
    </citation>
    <scope>NUCLEOTIDE SEQUENCE</scope>
    <source>
        <strain evidence="1">Expedition CK06-06</strain>
    </source>
</reference>
<gene>
    <name evidence="1" type="ORF">S03H2_73090</name>
</gene>
<dbReference type="EMBL" id="BARU01049874">
    <property type="protein sequence ID" value="GAH96945.1"/>
    <property type="molecule type" value="Genomic_DNA"/>
</dbReference>
<dbReference type="AlphaFoldDB" id="X1KTJ3"/>
<comment type="caution">
    <text evidence="1">The sequence shown here is derived from an EMBL/GenBank/DDBJ whole genome shotgun (WGS) entry which is preliminary data.</text>
</comment>
<feature type="non-terminal residue" evidence="1">
    <location>
        <position position="34"/>
    </location>
</feature>
<feature type="non-terminal residue" evidence="1">
    <location>
        <position position="1"/>
    </location>
</feature>
<name>X1KTJ3_9ZZZZ</name>
<organism evidence="1">
    <name type="scientific">marine sediment metagenome</name>
    <dbReference type="NCBI Taxonomy" id="412755"/>
    <lineage>
        <taxon>unclassified sequences</taxon>
        <taxon>metagenomes</taxon>
        <taxon>ecological metagenomes</taxon>
    </lineage>
</organism>
<evidence type="ECO:0000313" key="1">
    <source>
        <dbReference type="EMBL" id="GAH96945.1"/>
    </source>
</evidence>